<feature type="transmembrane region" description="Helical" evidence="1">
    <location>
        <begin position="132"/>
        <end position="157"/>
    </location>
</feature>
<name>A0A931IC55_9NOCA</name>
<sequence length="219" mass="21918">MSEHAITARTAVPLLASTLAFTVFSIAYVALNAGMPHPDAAPAEVLAYGLAHPGLLEAGSALMLLAAAPLAVTGALAYIPLRERLGRVPAIAPAGGLLAAGALTSSAVFGWVSAQFDTDTAPSVARVIADLGFAFGGPAYATAFGLLVAGIAIPALLGRLLPRWLAALGLVIAVAGAVAAIGLAVPGAQVLIPVVRFGGLLWLVGSVIVLTRRTSTTTR</sequence>
<evidence type="ECO:0000256" key="1">
    <source>
        <dbReference type="SAM" id="Phobius"/>
    </source>
</evidence>
<keyword evidence="1" id="KW-0472">Membrane</keyword>
<gene>
    <name evidence="2" type="ORF">IT779_16315</name>
</gene>
<dbReference type="RefSeq" id="WP_196150166.1">
    <property type="nucleotide sequence ID" value="NZ_JADMLG010000006.1"/>
</dbReference>
<protein>
    <submittedName>
        <fullName evidence="2">DUF4386 domain-containing protein</fullName>
    </submittedName>
</protein>
<keyword evidence="1" id="KW-0812">Transmembrane</keyword>
<accession>A0A931IC55</accession>
<dbReference type="AlphaFoldDB" id="A0A931IC55"/>
<feature type="transmembrane region" description="Helical" evidence="1">
    <location>
        <begin position="91"/>
        <end position="112"/>
    </location>
</feature>
<feature type="transmembrane region" description="Helical" evidence="1">
    <location>
        <begin position="164"/>
        <end position="184"/>
    </location>
</feature>
<organism evidence="2 3">
    <name type="scientific">Nocardia bovistercoris</name>
    <dbReference type="NCBI Taxonomy" id="2785916"/>
    <lineage>
        <taxon>Bacteria</taxon>
        <taxon>Bacillati</taxon>
        <taxon>Actinomycetota</taxon>
        <taxon>Actinomycetes</taxon>
        <taxon>Mycobacteriales</taxon>
        <taxon>Nocardiaceae</taxon>
        <taxon>Nocardia</taxon>
    </lineage>
</organism>
<keyword evidence="1" id="KW-1133">Transmembrane helix</keyword>
<proteinExistence type="predicted"/>
<feature type="transmembrane region" description="Helical" evidence="1">
    <location>
        <begin position="190"/>
        <end position="210"/>
    </location>
</feature>
<comment type="caution">
    <text evidence="2">The sequence shown here is derived from an EMBL/GenBank/DDBJ whole genome shotgun (WGS) entry which is preliminary data.</text>
</comment>
<dbReference type="Proteomes" id="UP000655751">
    <property type="component" value="Unassembled WGS sequence"/>
</dbReference>
<keyword evidence="3" id="KW-1185">Reference proteome</keyword>
<evidence type="ECO:0000313" key="3">
    <source>
        <dbReference type="Proteomes" id="UP000655751"/>
    </source>
</evidence>
<feature type="transmembrane region" description="Helical" evidence="1">
    <location>
        <begin position="12"/>
        <end position="31"/>
    </location>
</feature>
<reference evidence="2" key="1">
    <citation type="submission" date="2020-11" db="EMBL/GenBank/DDBJ databases">
        <title>Nocardia NEAU-351.nov., a novel actinomycete isolated from the cow dung.</title>
        <authorList>
            <person name="Zhang X."/>
        </authorList>
    </citation>
    <scope>NUCLEOTIDE SEQUENCE</scope>
    <source>
        <strain evidence="2">NEAU-351</strain>
    </source>
</reference>
<dbReference type="EMBL" id="JADMLG010000006">
    <property type="protein sequence ID" value="MBH0777841.1"/>
    <property type="molecule type" value="Genomic_DNA"/>
</dbReference>
<evidence type="ECO:0000313" key="2">
    <source>
        <dbReference type="EMBL" id="MBH0777841.1"/>
    </source>
</evidence>
<feature type="transmembrane region" description="Helical" evidence="1">
    <location>
        <begin position="58"/>
        <end position="79"/>
    </location>
</feature>